<feature type="domain" description="MobA-like NTP transferase" evidence="1">
    <location>
        <begin position="8"/>
        <end position="168"/>
    </location>
</feature>
<dbReference type="EMBL" id="JAUHTR010000001">
    <property type="protein sequence ID" value="MDN4523862.1"/>
    <property type="molecule type" value="Genomic_DNA"/>
</dbReference>
<reference evidence="2" key="1">
    <citation type="submission" date="2023-07" db="EMBL/GenBank/DDBJ databases">
        <title>Fictibacillus sp. isolated from freshwater pond.</title>
        <authorList>
            <person name="Kirdat K."/>
            <person name="Bhat A."/>
            <person name="Mourya A."/>
            <person name="Yadav A."/>
        </authorList>
    </citation>
    <scope>NUCLEOTIDE SEQUENCE</scope>
    <source>
        <strain evidence="2">NE201</strain>
    </source>
</reference>
<organism evidence="2 3">
    <name type="scientific">Fictibacillus fluitans</name>
    <dbReference type="NCBI Taxonomy" id="3058422"/>
    <lineage>
        <taxon>Bacteria</taxon>
        <taxon>Bacillati</taxon>
        <taxon>Bacillota</taxon>
        <taxon>Bacilli</taxon>
        <taxon>Bacillales</taxon>
        <taxon>Fictibacillaceae</taxon>
        <taxon>Fictibacillus</taxon>
    </lineage>
</organism>
<dbReference type="PANTHER" id="PTHR43777:SF1">
    <property type="entry name" value="MOLYBDENUM COFACTOR CYTIDYLYLTRANSFERASE"/>
    <property type="match status" value="1"/>
</dbReference>
<dbReference type="InterPro" id="IPR025877">
    <property type="entry name" value="MobA-like_NTP_Trfase"/>
</dbReference>
<dbReference type="SUPFAM" id="SSF53448">
    <property type="entry name" value="Nucleotide-diphospho-sugar transferases"/>
    <property type="match status" value="1"/>
</dbReference>
<evidence type="ECO:0000259" key="1">
    <source>
        <dbReference type="Pfam" id="PF12804"/>
    </source>
</evidence>
<proteinExistence type="predicted"/>
<comment type="caution">
    <text evidence="2">The sequence shown here is derived from an EMBL/GenBank/DDBJ whole genome shotgun (WGS) entry which is preliminary data.</text>
</comment>
<keyword evidence="3" id="KW-1185">Reference proteome</keyword>
<evidence type="ECO:0000313" key="3">
    <source>
        <dbReference type="Proteomes" id="UP001172721"/>
    </source>
</evidence>
<dbReference type="InterPro" id="IPR029044">
    <property type="entry name" value="Nucleotide-diphossugar_trans"/>
</dbReference>
<dbReference type="Pfam" id="PF12804">
    <property type="entry name" value="NTP_transf_3"/>
    <property type="match status" value="1"/>
</dbReference>
<dbReference type="CDD" id="cd04182">
    <property type="entry name" value="GT_2_like_f"/>
    <property type="match status" value="1"/>
</dbReference>
<gene>
    <name evidence="2" type="ORF">QYB97_05215</name>
</gene>
<dbReference type="Proteomes" id="UP001172721">
    <property type="component" value="Unassembled WGS sequence"/>
</dbReference>
<dbReference type="PANTHER" id="PTHR43777">
    <property type="entry name" value="MOLYBDENUM COFACTOR CYTIDYLYLTRANSFERASE"/>
    <property type="match status" value="1"/>
</dbReference>
<name>A0ABT8HUA9_9BACL</name>
<evidence type="ECO:0000313" key="2">
    <source>
        <dbReference type="EMBL" id="MDN4523862.1"/>
    </source>
</evidence>
<accession>A0ABT8HUA9</accession>
<sequence length="199" mass="21951">MAASSLSCILLAAGCSSRMNKVKALLQWQGTSLIAYQIKAIHSSGIKEIVVVLGFRAHELKKELDGHFVKLVINPDYSSGKCSSIRAGCHGMDNHSTGALIAAVDQPLLPGVLCQMDKFHQSDPESIIIPVHNGKRGHPILLPNHLYPELLLISEETEGLRNIIRRHHNKVKFMETDNPSILLNLNTPADYEAAYREDL</sequence>
<dbReference type="RefSeq" id="WP_301164865.1">
    <property type="nucleotide sequence ID" value="NZ_JAUHTR010000001.1"/>
</dbReference>
<dbReference type="Gene3D" id="3.90.550.10">
    <property type="entry name" value="Spore Coat Polysaccharide Biosynthesis Protein SpsA, Chain A"/>
    <property type="match status" value="1"/>
</dbReference>
<protein>
    <submittedName>
        <fullName evidence="2">Nucleotidyltransferase family protein</fullName>
    </submittedName>
</protein>